<comment type="caution">
    <text evidence="1">The sequence shown here is derived from an EMBL/GenBank/DDBJ whole genome shotgun (WGS) entry which is preliminary data.</text>
</comment>
<dbReference type="SUPFAM" id="SSF46894">
    <property type="entry name" value="C-terminal effector domain of the bipartite response regulators"/>
    <property type="match status" value="1"/>
</dbReference>
<accession>A0A414LEU7</accession>
<dbReference type="AlphaFoldDB" id="A0A414LEU7"/>
<organism evidence="1 2">
    <name type="scientific">Bacteroides intestinalis</name>
    <dbReference type="NCBI Taxonomy" id="329854"/>
    <lineage>
        <taxon>Bacteria</taxon>
        <taxon>Pseudomonadati</taxon>
        <taxon>Bacteroidota</taxon>
        <taxon>Bacteroidia</taxon>
        <taxon>Bacteroidales</taxon>
        <taxon>Bacteroidaceae</taxon>
        <taxon>Bacteroides</taxon>
    </lineage>
</organism>
<proteinExistence type="predicted"/>
<dbReference type="GO" id="GO:0006355">
    <property type="term" value="P:regulation of DNA-templated transcription"/>
    <property type="evidence" value="ECO:0007669"/>
    <property type="project" value="InterPro"/>
</dbReference>
<name>A0A414LEU7_9BACE</name>
<protein>
    <submittedName>
        <fullName evidence="1">Helix-turn-helix transcriptional regulator</fullName>
    </submittedName>
</protein>
<sequence>METYSDNWNACLLFRNKQLTKQLKNYQEASVLADCPASLLLAMSQLLRLHQHPSYGIIRDETEWQNLFTIIDWFYGNCLSKELSDYYLSPQELKLCYLVRARLCNKTIAILFNITPQSVLKAKQRIKNKLSLSATDSLDRYIQQI</sequence>
<dbReference type="InterPro" id="IPR016032">
    <property type="entry name" value="Sig_transdc_resp-reg_C-effctor"/>
</dbReference>
<gene>
    <name evidence="1" type="ORF">DW712_07440</name>
</gene>
<dbReference type="Proteomes" id="UP000285650">
    <property type="component" value="Unassembled WGS sequence"/>
</dbReference>
<dbReference type="InterPro" id="IPR036388">
    <property type="entry name" value="WH-like_DNA-bd_sf"/>
</dbReference>
<reference evidence="1 2" key="1">
    <citation type="submission" date="2018-08" db="EMBL/GenBank/DDBJ databases">
        <title>A genome reference for cultivated species of the human gut microbiota.</title>
        <authorList>
            <person name="Zou Y."/>
            <person name="Xue W."/>
            <person name="Luo G."/>
        </authorList>
    </citation>
    <scope>NUCLEOTIDE SEQUENCE [LARGE SCALE GENOMIC DNA]</scope>
    <source>
        <strain evidence="1 2">AM27-17</strain>
    </source>
</reference>
<dbReference type="RefSeq" id="WP_118221673.1">
    <property type="nucleotide sequence ID" value="NZ_JADNIJ010000002.1"/>
</dbReference>
<dbReference type="GO" id="GO:0003677">
    <property type="term" value="F:DNA binding"/>
    <property type="evidence" value="ECO:0007669"/>
    <property type="project" value="InterPro"/>
</dbReference>
<dbReference type="EMBL" id="QSKV01000004">
    <property type="protein sequence ID" value="RHE93154.1"/>
    <property type="molecule type" value="Genomic_DNA"/>
</dbReference>
<evidence type="ECO:0000313" key="2">
    <source>
        <dbReference type="Proteomes" id="UP000285650"/>
    </source>
</evidence>
<evidence type="ECO:0000313" key="1">
    <source>
        <dbReference type="EMBL" id="RHE93154.1"/>
    </source>
</evidence>
<dbReference type="Gene3D" id="1.10.10.10">
    <property type="entry name" value="Winged helix-like DNA-binding domain superfamily/Winged helix DNA-binding domain"/>
    <property type="match status" value="1"/>
</dbReference>